<name>A0ABC8QSE0_9AQUA</name>
<evidence type="ECO:0000313" key="1">
    <source>
        <dbReference type="EMBL" id="CAK9133674.1"/>
    </source>
</evidence>
<keyword evidence="2" id="KW-1185">Reference proteome</keyword>
<sequence>MRYYSNRQDTREDSQKNLKVQTKVRVTLLSQPFGTPSTLPVKGFQNNSALPLGLSEPFL</sequence>
<comment type="caution">
    <text evidence="1">The sequence shown here is derived from an EMBL/GenBank/DDBJ whole genome shotgun (WGS) entry which is preliminary data.</text>
</comment>
<organism evidence="1 2">
    <name type="scientific">Ilex paraguariensis</name>
    <name type="common">yerba mate</name>
    <dbReference type="NCBI Taxonomy" id="185542"/>
    <lineage>
        <taxon>Eukaryota</taxon>
        <taxon>Viridiplantae</taxon>
        <taxon>Streptophyta</taxon>
        <taxon>Embryophyta</taxon>
        <taxon>Tracheophyta</taxon>
        <taxon>Spermatophyta</taxon>
        <taxon>Magnoliopsida</taxon>
        <taxon>eudicotyledons</taxon>
        <taxon>Gunneridae</taxon>
        <taxon>Pentapetalae</taxon>
        <taxon>asterids</taxon>
        <taxon>campanulids</taxon>
        <taxon>Aquifoliales</taxon>
        <taxon>Aquifoliaceae</taxon>
        <taxon>Ilex</taxon>
    </lineage>
</organism>
<gene>
    <name evidence="1" type="ORF">ILEXP_LOCUS592</name>
</gene>
<dbReference type="Proteomes" id="UP001642360">
    <property type="component" value="Unassembled WGS sequence"/>
</dbReference>
<proteinExistence type="predicted"/>
<protein>
    <submittedName>
        <fullName evidence="1">Uncharacterized protein</fullName>
    </submittedName>
</protein>
<accession>A0ABC8QSE0</accession>
<reference evidence="1 2" key="1">
    <citation type="submission" date="2024-02" db="EMBL/GenBank/DDBJ databases">
        <authorList>
            <person name="Vignale AGUSTIN F."/>
            <person name="Sosa J E."/>
            <person name="Modenutti C."/>
        </authorList>
    </citation>
    <scope>NUCLEOTIDE SEQUENCE [LARGE SCALE GENOMIC DNA]</scope>
</reference>
<evidence type="ECO:0000313" key="2">
    <source>
        <dbReference type="Proteomes" id="UP001642360"/>
    </source>
</evidence>
<dbReference type="EMBL" id="CAUOFW020000114">
    <property type="protein sequence ID" value="CAK9133674.1"/>
    <property type="molecule type" value="Genomic_DNA"/>
</dbReference>
<dbReference type="AlphaFoldDB" id="A0ABC8QSE0"/>